<reference evidence="9 10" key="1">
    <citation type="submission" date="2019-10" db="EMBL/GenBank/DDBJ databases">
        <title>Genome Sequences from Six Type Strain Members of the Archaeal Family Sulfolobaceae: Acidianus ambivalens, Acidianus infernus, Metallosphaera prunae, Stygiolobus azoricus, Sulfolobus metallicus, and Sulfurisphaera ohwakuensis.</title>
        <authorList>
            <person name="Counts J.A."/>
            <person name="Kelly R.M."/>
        </authorList>
    </citation>
    <scope>NUCLEOTIDE SEQUENCE [LARGE SCALE GENOMIC DNA]</scope>
    <source>
        <strain evidence="9 10">DSM 3191</strain>
    </source>
</reference>
<keyword evidence="7" id="KW-0472">Membrane</keyword>
<dbReference type="AlphaFoldDB" id="A0A6A9QP69"/>
<evidence type="ECO:0000256" key="6">
    <source>
        <dbReference type="ARBA" id="ARBA00023010"/>
    </source>
</evidence>
<evidence type="ECO:0000313" key="9">
    <source>
        <dbReference type="EMBL" id="MUM64997.1"/>
    </source>
</evidence>
<name>A0A6A9QP69_ACIIN</name>
<proteinExistence type="predicted"/>
<dbReference type="Proteomes" id="UP000440125">
    <property type="component" value="Unassembled WGS sequence"/>
</dbReference>
<dbReference type="GO" id="GO:0015031">
    <property type="term" value="P:protein transport"/>
    <property type="evidence" value="ECO:0007669"/>
    <property type="project" value="UniProtKB-KW"/>
</dbReference>
<comment type="caution">
    <text evidence="9">The sequence shown here is derived from an EMBL/GenBank/DDBJ whole genome shotgun (WGS) entry which is preliminary data.</text>
</comment>
<organism evidence="9 10">
    <name type="scientific">Acidianus infernus</name>
    <dbReference type="NCBI Taxonomy" id="12915"/>
    <lineage>
        <taxon>Archaea</taxon>
        <taxon>Thermoproteota</taxon>
        <taxon>Thermoprotei</taxon>
        <taxon>Sulfolobales</taxon>
        <taxon>Sulfolobaceae</taxon>
        <taxon>Acidianus</taxon>
    </lineage>
</organism>
<accession>A0A6A9QP69</accession>
<dbReference type="InterPro" id="IPR003369">
    <property type="entry name" value="TatA/B/E"/>
</dbReference>
<keyword evidence="2" id="KW-0813">Transport</keyword>
<dbReference type="EMBL" id="WFIY01000004">
    <property type="protein sequence ID" value="MUM64997.1"/>
    <property type="molecule type" value="Genomic_DNA"/>
</dbReference>
<evidence type="ECO:0000313" key="10">
    <source>
        <dbReference type="Proteomes" id="UP000440125"/>
    </source>
</evidence>
<dbReference type="Gene3D" id="1.20.5.3310">
    <property type="match status" value="1"/>
</dbReference>
<dbReference type="Pfam" id="PF02416">
    <property type="entry name" value="TatA_B_E"/>
    <property type="match status" value="1"/>
</dbReference>
<gene>
    <name evidence="9" type="ORF">D1867_07030</name>
</gene>
<dbReference type="GO" id="GO:0016020">
    <property type="term" value="C:membrane"/>
    <property type="evidence" value="ECO:0007669"/>
    <property type="project" value="UniProtKB-ARBA"/>
</dbReference>
<evidence type="ECO:0000256" key="2">
    <source>
        <dbReference type="ARBA" id="ARBA00022448"/>
    </source>
</evidence>
<keyword evidence="5" id="KW-1133">Transmembrane helix</keyword>
<evidence type="ECO:0000256" key="1">
    <source>
        <dbReference type="ARBA" id="ARBA00004167"/>
    </source>
</evidence>
<evidence type="ECO:0000256" key="5">
    <source>
        <dbReference type="ARBA" id="ARBA00022989"/>
    </source>
</evidence>
<protein>
    <submittedName>
        <fullName evidence="9">Translocase</fullName>
    </submittedName>
</protein>
<comment type="subcellular location">
    <subcellularLocation>
        <location evidence="1">Membrane</location>
        <topology evidence="1">Single-pass membrane protein</topology>
    </subcellularLocation>
</comment>
<keyword evidence="3" id="KW-0812">Transmembrane</keyword>
<evidence type="ECO:0000256" key="8">
    <source>
        <dbReference type="SAM" id="Coils"/>
    </source>
</evidence>
<keyword evidence="6" id="KW-0811">Translocation</keyword>
<dbReference type="OrthoDB" id="44155at2157"/>
<sequence length="113" mass="13139">MMGNISDTLVLVLVAILLLSGQKDVADTVRNLGKTIEEFRRKQNEFKTELLRELNETNEIPKSIAREISSEDYYNRYLKKPTQASNEKIRELEEQIAKLRLELERMKKGDGKN</sequence>
<evidence type="ECO:0000256" key="4">
    <source>
        <dbReference type="ARBA" id="ARBA00022927"/>
    </source>
</evidence>
<evidence type="ECO:0000256" key="3">
    <source>
        <dbReference type="ARBA" id="ARBA00022692"/>
    </source>
</evidence>
<keyword evidence="8" id="KW-0175">Coiled coil</keyword>
<feature type="coiled-coil region" evidence="8">
    <location>
        <begin position="82"/>
        <end position="109"/>
    </location>
</feature>
<keyword evidence="10" id="KW-1185">Reference proteome</keyword>
<keyword evidence="4" id="KW-0653">Protein transport</keyword>
<evidence type="ECO:0000256" key="7">
    <source>
        <dbReference type="ARBA" id="ARBA00023136"/>
    </source>
</evidence>
<dbReference type="RefSeq" id="WP_155863370.1">
    <property type="nucleotide sequence ID" value="NZ_WFIY01000004.1"/>
</dbReference>